<dbReference type="PANTHER" id="PTHR37816">
    <property type="entry name" value="YALI0E33011P"/>
    <property type="match status" value="1"/>
</dbReference>
<dbReference type="InterPro" id="IPR027417">
    <property type="entry name" value="P-loop_NTPase"/>
</dbReference>
<name>A0A7H0IE65_9ACTN</name>
<sequence>MTPLAGRVAVLGSPGSGKSTFCHGLAGAGIPLFHLDDLYWHPGWRRTPPDEWRRTVAELADGDRWIVDGNHLDTVPERLARAEIVVLLDLPVLVCAWQVVRRSRRLRRGGGRGGGGGEYLPRRLRAGDPPVRDLTALLRKVLGFRRRELVELRRLLAGYDGRIVVCRSRRAARRAQRELTALLRARAGAVGPPPEQTPCTCGGPDGAVVPLSLEDR</sequence>
<evidence type="ECO:0000313" key="2">
    <source>
        <dbReference type="Proteomes" id="UP000516052"/>
    </source>
</evidence>
<keyword evidence="2" id="KW-1185">Reference proteome</keyword>
<dbReference type="InterPro" id="IPR052922">
    <property type="entry name" value="Cytidylate_Kinase-2"/>
</dbReference>
<accession>A0A7H0IE65</accession>
<dbReference type="KEGG" id="sroi:IAG44_17650"/>
<dbReference type="SUPFAM" id="SSF52540">
    <property type="entry name" value="P-loop containing nucleoside triphosphate hydrolases"/>
    <property type="match status" value="1"/>
</dbReference>
<dbReference type="RefSeq" id="WP_187748056.1">
    <property type="nucleotide sequence ID" value="NZ_CP060828.1"/>
</dbReference>
<proteinExistence type="predicted"/>
<gene>
    <name evidence="1" type="ORF">IAG44_17650</name>
</gene>
<dbReference type="EMBL" id="CP060828">
    <property type="protein sequence ID" value="QNP71081.1"/>
    <property type="molecule type" value="Genomic_DNA"/>
</dbReference>
<evidence type="ECO:0008006" key="3">
    <source>
        <dbReference type="Google" id="ProtNLM"/>
    </source>
</evidence>
<evidence type="ECO:0000313" key="1">
    <source>
        <dbReference type="EMBL" id="QNP71081.1"/>
    </source>
</evidence>
<reference evidence="1 2" key="1">
    <citation type="submission" date="2020-08" db="EMBL/GenBank/DDBJ databases">
        <title>A novel species.</title>
        <authorList>
            <person name="Gao J."/>
        </authorList>
    </citation>
    <scope>NUCLEOTIDE SEQUENCE [LARGE SCALE GENOMIC DNA]</scope>
    <source>
        <strain evidence="1 2">CRXT-G-22</strain>
    </source>
</reference>
<dbReference type="PANTHER" id="PTHR37816:SF1">
    <property type="entry name" value="TOXIN"/>
    <property type="match status" value="1"/>
</dbReference>
<organism evidence="1 2">
    <name type="scientific">Streptomyces roseirectus</name>
    <dbReference type="NCBI Taxonomy" id="2768066"/>
    <lineage>
        <taxon>Bacteria</taxon>
        <taxon>Bacillati</taxon>
        <taxon>Actinomycetota</taxon>
        <taxon>Actinomycetes</taxon>
        <taxon>Kitasatosporales</taxon>
        <taxon>Streptomycetaceae</taxon>
        <taxon>Streptomyces</taxon>
    </lineage>
</organism>
<dbReference type="AlphaFoldDB" id="A0A7H0IE65"/>
<protein>
    <recommendedName>
        <fullName evidence="3">Topology modulation protein</fullName>
    </recommendedName>
</protein>
<dbReference type="Proteomes" id="UP000516052">
    <property type="component" value="Chromosome"/>
</dbReference>
<dbReference type="Gene3D" id="3.40.50.300">
    <property type="entry name" value="P-loop containing nucleotide triphosphate hydrolases"/>
    <property type="match status" value="1"/>
</dbReference>